<organism evidence="1 2">
    <name type="scientific">Mucuna pruriens</name>
    <name type="common">Velvet bean</name>
    <name type="synonym">Dolichos pruriens</name>
    <dbReference type="NCBI Taxonomy" id="157652"/>
    <lineage>
        <taxon>Eukaryota</taxon>
        <taxon>Viridiplantae</taxon>
        <taxon>Streptophyta</taxon>
        <taxon>Embryophyta</taxon>
        <taxon>Tracheophyta</taxon>
        <taxon>Spermatophyta</taxon>
        <taxon>Magnoliopsida</taxon>
        <taxon>eudicotyledons</taxon>
        <taxon>Gunneridae</taxon>
        <taxon>Pentapetalae</taxon>
        <taxon>rosids</taxon>
        <taxon>fabids</taxon>
        <taxon>Fabales</taxon>
        <taxon>Fabaceae</taxon>
        <taxon>Papilionoideae</taxon>
        <taxon>50 kb inversion clade</taxon>
        <taxon>NPAAA clade</taxon>
        <taxon>indigoferoid/millettioid clade</taxon>
        <taxon>Phaseoleae</taxon>
        <taxon>Mucuna</taxon>
    </lineage>
</organism>
<feature type="non-terminal residue" evidence="1">
    <location>
        <position position="75"/>
    </location>
</feature>
<dbReference type="Proteomes" id="UP000257109">
    <property type="component" value="Unassembled WGS sequence"/>
</dbReference>
<reference evidence="1" key="1">
    <citation type="submission" date="2018-05" db="EMBL/GenBank/DDBJ databases">
        <title>Draft genome of Mucuna pruriens seed.</title>
        <authorList>
            <person name="Nnadi N.E."/>
            <person name="Vos R."/>
            <person name="Hasami M.H."/>
            <person name="Devisetty U.K."/>
            <person name="Aguiy J.C."/>
        </authorList>
    </citation>
    <scope>NUCLEOTIDE SEQUENCE [LARGE SCALE GENOMIC DNA]</scope>
    <source>
        <strain evidence="1">JCA_2017</strain>
    </source>
</reference>
<dbReference type="AlphaFoldDB" id="A0A371E2T7"/>
<dbReference type="EMBL" id="QJKJ01016915">
    <property type="protein sequence ID" value="RDX60360.1"/>
    <property type="molecule type" value="Genomic_DNA"/>
</dbReference>
<protein>
    <submittedName>
        <fullName evidence="1">Uncharacterized protein</fullName>
    </submittedName>
</protein>
<evidence type="ECO:0000313" key="2">
    <source>
        <dbReference type="Proteomes" id="UP000257109"/>
    </source>
</evidence>
<name>A0A371E2T7_MUCPR</name>
<accession>A0A371E2T7</accession>
<keyword evidence="2" id="KW-1185">Reference proteome</keyword>
<evidence type="ECO:0000313" key="1">
    <source>
        <dbReference type="EMBL" id="RDX60360.1"/>
    </source>
</evidence>
<comment type="caution">
    <text evidence="1">The sequence shown here is derived from an EMBL/GenBank/DDBJ whole genome shotgun (WGS) entry which is preliminary data.</text>
</comment>
<feature type="non-terminal residue" evidence="1">
    <location>
        <position position="1"/>
    </location>
</feature>
<sequence>MTNHSIKAKIIYEKNIGYLTYIFQMSMSSSQSLLPFKLIRRSYTMTINKNQELKSLIHGNERRTFNTISNVMFNE</sequence>
<gene>
    <name evidence="1" type="ORF">CR513_61502</name>
</gene>
<proteinExistence type="predicted"/>